<protein>
    <submittedName>
        <fullName evidence="2">Uncharacterized protein</fullName>
    </submittedName>
</protein>
<accession>A0A0E0B4K6</accession>
<sequence length="151" mass="16700">MASTSRATSGGSFWRSANKGSSSSPSPPPSAWEESIGTCDSGNGLCVNRDTAMTTMTAAADDDDSRGGWWPRHWWRARGRRALQFAPGRCAQVAALLVGGRQREEGLDYEWWWDPPLASGGSWLHLVSRRSNLASESGWRVCWSLFFLYID</sequence>
<dbReference type="AlphaFoldDB" id="A0A0E0B4K6"/>
<evidence type="ECO:0000256" key="1">
    <source>
        <dbReference type="SAM" id="MobiDB-lite"/>
    </source>
</evidence>
<feature type="region of interest" description="Disordered" evidence="1">
    <location>
        <begin position="1"/>
        <end position="35"/>
    </location>
</feature>
<evidence type="ECO:0000313" key="3">
    <source>
        <dbReference type="Proteomes" id="UP000026961"/>
    </source>
</evidence>
<evidence type="ECO:0000313" key="2">
    <source>
        <dbReference type="EnsemblPlants" id="OGLUM09G15120.1"/>
    </source>
</evidence>
<keyword evidence="3" id="KW-1185">Reference proteome</keyword>
<reference evidence="2" key="2">
    <citation type="submission" date="2018-05" db="EMBL/GenBank/DDBJ databases">
        <title>OgluRS3 (Oryza glumaepatula Reference Sequence Version 3).</title>
        <authorList>
            <person name="Zhang J."/>
            <person name="Kudrna D."/>
            <person name="Lee S."/>
            <person name="Talag J."/>
            <person name="Welchert J."/>
            <person name="Wing R.A."/>
        </authorList>
    </citation>
    <scope>NUCLEOTIDE SEQUENCE [LARGE SCALE GENOMIC DNA]</scope>
</reference>
<feature type="compositionally biased region" description="Polar residues" evidence="1">
    <location>
        <begin position="1"/>
        <end position="11"/>
    </location>
</feature>
<name>A0A0E0B4K6_9ORYZ</name>
<proteinExistence type="predicted"/>
<dbReference type="Gramene" id="OGLUM09G15120.1">
    <property type="protein sequence ID" value="OGLUM09G15120.1"/>
    <property type="gene ID" value="OGLUM09G15120"/>
</dbReference>
<organism evidence="2">
    <name type="scientific">Oryza glumipatula</name>
    <dbReference type="NCBI Taxonomy" id="40148"/>
    <lineage>
        <taxon>Eukaryota</taxon>
        <taxon>Viridiplantae</taxon>
        <taxon>Streptophyta</taxon>
        <taxon>Embryophyta</taxon>
        <taxon>Tracheophyta</taxon>
        <taxon>Spermatophyta</taxon>
        <taxon>Magnoliopsida</taxon>
        <taxon>Liliopsida</taxon>
        <taxon>Poales</taxon>
        <taxon>Poaceae</taxon>
        <taxon>BOP clade</taxon>
        <taxon>Oryzoideae</taxon>
        <taxon>Oryzeae</taxon>
        <taxon>Oryzinae</taxon>
        <taxon>Oryza</taxon>
    </lineage>
</organism>
<dbReference type="HOGENOM" id="CLU_1734342_0_0_1"/>
<dbReference type="EnsemblPlants" id="OGLUM09G15120.1">
    <property type="protein sequence ID" value="OGLUM09G15120.1"/>
    <property type="gene ID" value="OGLUM09G15120"/>
</dbReference>
<dbReference type="Proteomes" id="UP000026961">
    <property type="component" value="Chromosome 9"/>
</dbReference>
<reference evidence="2" key="1">
    <citation type="submission" date="2015-04" db="UniProtKB">
        <authorList>
            <consortium name="EnsemblPlants"/>
        </authorList>
    </citation>
    <scope>IDENTIFICATION</scope>
</reference>